<evidence type="ECO:0000313" key="5">
    <source>
        <dbReference type="Proteomes" id="UP001363151"/>
    </source>
</evidence>
<comment type="caution">
    <text evidence="4">The sequence shown here is derived from an EMBL/GenBank/DDBJ whole genome shotgun (WGS) entry which is preliminary data.</text>
</comment>
<evidence type="ECO:0000313" key="4">
    <source>
        <dbReference type="EMBL" id="KAK7242635.1"/>
    </source>
</evidence>
<organism evidence="4 5">
    <name type="scientific">Aureococcus anophagefferens</name>
    <name type="common">Harmful bloom alga</name>
    <dbReference type="NCBI Taxonomy" id="44056"/>
    <lineage>
        <taxon>Eukaryota</taxon>
        <taxon>Sar</taxon>
        <taxon>Stramenopiles</taxon>
        <taxon>Ochrophyta</taxon>
        <taxon>Pelagophyceae</taxon>
        <taxon>Pelagomonadales</taxon>
        <taxon>Pelagomonadaceae</taxon>
        <taxon>Aureococcus</taxon>
    </lineage>
</organism>
<dbReference type="InterPro" id="IPR022271">
    <property type="entry name" value="Lipocalin_ApoD"/>
</dbReference>
<comment type="similarity">
    <text evidence="1 2">Belongs to the calycin superfamily. Lipocalin family.</text>
</comment>
<dbReference type="PIRSF" id="PIRSF036893">
    <property type="entry name" value="Lipocalin_ApoD"/>
    <property type="match status" value="1"/>
</dbReference>
<dbReference type="InterPro" id="IPR047202">
    <property type="entry name" value="Lipocalin_Blc-like_dom"/>
</dbReference>
<keyword evidence="5" id="KW-1185">Reference proteome</keyword>
<reference evidence="4 5" key="1">
    <citation type="submission" date="2024-03" db="EMBL/GenBank/DDBJ databases">
        <title>Aureococcus anophagefferens CCMP1851 and Kratosvirus quantuckense: Draft genome of a second virus-susceptible host strain in the model system.</title>
        <authorList>
            <person name="Chase E."/>
            <person name="Truchon A.R."/>
            <person name="Schepens W."/>
            <person name="Wilhelm S.W."/>
        </authorList>
    </citation>
    <scope>NUCLEOTIDE SEQUENCE [LARGE SCALE GENOMIC DNA]</scope>
    <source>
        <strain evidence="4 5">CCMP1851</strain>
    </source>
</reference>
<dbReference type="PANTHER" id="PTHR10612">
    <property type="entry name" value="APOLIPOPROTEIN D"/>
    <property type="match status" value="1"/>
</dbReference>
<dbReference type="CDD" id="cd19438">
    <property type="entry name" value="lipocalin_Blc-like"/>
    <property type="match status" value="1"/>
</dbReference>
<protein>
    <recommendedName>
        <fullName evidence="3">Lipocalin/cytosolic fatty-acid binding domain-containing protein</fullName>
    </recommendedName>
</protein>
<dbReference type="InterPro" id="IPR000566">
    <property type="entry name" value="Lipocln_cytosolic_FA-bd_dom"/>
</dbReference>
<dbReference type="Proteomes" id="UP001363151">
    <property type="component" value="Unassembled WGS sequence"/>
</dbReference>
<dbReference type="Gene3D" id="2.40.128.20">
    <property type="match status" value="1"/>
</dbReference>
<evidence type="ECO:0000256" key="1">
    <source>
        <dbReference type="ARBA" id="ARBA00006889"/>
    </source>
</evidence>
<gene>
    <name evidence="4" type="ORF">SO694_0001625</name>
</gene>
<proteinExistence type="inferred from homology"/>
<name>A0ABR1G2T6_AURAN</name>
<dbReference type="PANTHER" id="PTHR10612:SF34">
    <property type="entry name" value="APOLIPOPROTEIN D"/>
    <property type="match status" value="1"/>
</dbReference>
<feature type="domain" description="Lipocalin/cytosolic fatty-acid binding" evidence="3">
    <location>
        <begin position="15"/>
        <end position="153"/>
    </location>
</feature>
<dbReference type="SUPFAM" id="SSF50814">
    <property type="entry name" value="Lipocalins"/>
    <property type="match status" value="1"/>
</dbReference>
<sequence>MGGSSSRTLDTVPRVDVPKLMGAWFVIATMPTPFEKGAHNAIETYTMGKGAHCVDVAFEYNKNAFDGKITSIPQRGSNWVSDNPAGWKVSPFWPLKMPYLVIDQSPEPLDDDNSWFVVGYPSRSYCWVMARRPEMDEKTYDGIASRLVETHGYPPGLPSMVKIPQAWARDKATKLGWKKKH</sequence>
<dbReference type="EMBL" id="JBBJCI010000141">
    <property type="protein sequence ID" value="KAK7242635.1"/>
    <property type="molecule type" value="Genomic_DNA"/>
</dbReference>
<dbReference type="InterPro" id="IPR012674">
    <property type="entry name" value="Calycin"/>
</dbReference>
<evidence type="ECO:0000256" key="2">
    <source>
        <dbReference type="PIRNR" id="PIRNR036893"/>
    </source>
</evidence>
<dbReference type="Pfam" id="PF08212">
    <property type="entry name" value="Lipocalin_2"/>
    <property type="match status" value="1"/>
</dbReference>
<accession>A0ABR1G2T6</accession>
<evidence type="ECO:0000259" key="3">
    <source>
        <dbReference type="Pfam" id="PF08212"/>
    </source>
</evidence>